<protein>
    <submittedName>
        <fullName evidence="1">Uncharacterized protein</fullName>
    </submittedName>
</protein>
<evidence type="ECO:0000313" key="1">
    <source>
        <dbReference type="EMBL" id="BBA45433.1"/>
    </source>
</evidence>
<dbReference type="AlphaFoldDB" id="A0A250LLQ0"/>
<dbReference type="EMBL" id="AP018360">
    <property type="protein sequence ID" value="BBA45433.1"/>
    <property type="molecule type" value="Genomic_DNA"/>
</dbReference>
<geneLocation type="plasmid" evidence="1">
    <name>pBC453</name>
</geneLocation>
<accession>A0A250LLQ0</accession>
<proteinExistence type="predicted"/>
<reference evidence="1" key="2">
    <citation type="journal article" date="2017" name="Genome Announc.">
        <title>High-Quality Draft Genome Sequence of Burkholderia contaminans CH-1, a Gram-Negative Bacterium That Metabolizes 2-Azahypoxanthine, a Plant Growth-Regulating Compound.</title>
        <authorList>
            <person name="Choi J.-H."/>
            <person name="Sugiura H."/>
            <person name="Moriuchi R."/>
            <person name="Kawagishi H."/>
            <person name="Dohra H."/>
        </authorList>
    </citation>
    <scope>NUCLEOTIDE SEQUENCE</scope>
    <source>
        <strain evidence="1">CH-1</strain>
        <plasmid evidence="1">pBC453</plasmid>
    </source>
</reference>
<name>A0A250LLQ0_9BURK</name>
<reference evidence="1" key="1">
    <citation type="journal article" date="2016" name="Biosci. Biotechnol. Biochem.">
        <title>Bioconversion of AHX to AOH by resting cells of Burkholderia contaminans CH-1.</title>
        <authorList>
            <person name="Choi J.H."/>
            <person name="Kikuchi A."/>
            <person name="Pumkaeo P."/>
            <person name="Hirai H."/>
            <person name="Tokuyama S."/>
            <person name="Kawagishi H."/>
        </authorList>
    </citation>
    <scope>NUCLEOTIDE SEQUENCE</scope>
    <source>
        <strain evidence="1">CH-1</strain>
        <plasmid evidence="1">pBC453</plasmid>
    </source>
</reference>
<organism evidence="1">
    <name type="scientific">Burkholderia contaminans</name>
    <dbReference type="NCBI Taxonomy" id="488447"/>
    <lineage>
        <taxon>Bacteria</taxon>
        <taxon>Pseudomonadati</taxon>
        <taxon>Pseudomonadota</taxon>
        <taxon>Betaproteobacteria</taxon>
        <taxon>Burkholderiales</taxon>
        <taxon>Burkholderiaceae</taxon>
        <taxon>Burkholderia</taxon>
        <taxon>Burkholderia cepacia complex</taxon>
    </lineage>
</organism>
<sequence length="58" mass="6623">MPDQEIFISADGQGFVDQTWLRFGQAIATGAAAEVYQTVWQREVVHVYAHSRWNPMRG</sequence>
<gene>
    <name evidence="1" type="ORF">BCCH1_79440</name>
</gene>
<keyword evidence="1" id="KW-0614">Plasmid</keyword>